<sequence length="137" mass="15876">MEKMGRLEKGLRLRGRWKQCEFLNGRMVGDGSVANKFPRLLWLSAGKDKKMNQMGTWDNGEYVQPTVYREPQLDIKKLRDPEEFFERHYYELTPFHVCHAAAQERTGAVFMDWDLNNPSMSERSTSSAVESNSKPTG</sequence>
<comment type="caution">
    <text evidence="1">The sequence shown here is derived from an EMBL/GenBank/DDBJ whole genome shotgun (WGS) entry which is preliminary data.</text>
</comment>
<organism evidence="1 2">
    <name type="scientific">Rubroshorea leprosula</name>
    <dbReference type="NCBI Taxonomy" id="152421"/>
    <lineage>
        <taxon>Eukaryota</taxon>
        <taxon>Viridiplantae</taxon>
        <taxon>Streptophyta</taxon>
        <taxon>Embryophyta</taxon>
        <taxon>Tracheophyta</taxon>
        <taxon>Spermatophyta</taxon>
        <taxon>Magnoliopsida</taxon>
        <taxon>eudicotyledons</taxon>
        <taxon>Gunneridae</taxon>
        <taxon>Pentapetalae</taxon>
        <taxon>rosids</taxon>
        <taxon>malvids</taxon>
        <taxon>Malvales</taxon>
        <taxon>Dipterocarpaceae</taxon>
        <taxon>Rubroshorea</taxon>
    </lineage>
</organism>
<reference evidence="1 2" key="1">
    <citation type="journal article" date="2021" name="Commun. Biol.">
        <title>The genome of Shorea leprosula (Dipterocarpaceae) highlights the ecological relevance of drought in aseasonal tropical rainforests.</title>
        <authorList>
            <person name="Ng K.K.S."/>
            <person name="Kobayashi M.J."/>
            <person name="Fawcett J.A."/>
            <person name="Hatakeyama M."/>
            <person name="Paape T."/>
            <person name="Ng C.H."/>
            <person name="Ang C.C."/>
            <person name="Tnah L.H."/>
            <person name="Lee C.T."/>
            <person name="Nishiyama T."/>
            <person name="Sese J."/>
            <person name="O'Brien M.J."/>
            <person name="Copetti D."/>
            <person name="Mohd Noor M.I."/>
            <person name="Ong R.C."/>
            <person name="Putra M."/>
            <person name="Sireger I.Z."/>
            <person name="Indrioko S."/>
            <person name="Kosugi Y."/>
            <person name="Izuno A."/>
            <person name="Isagi Y."/>
            <person name="Lee S.L."/>
            <person name="Shimizu K.K."/>
        </authorList>
    </citation>
    <scope>NUCLEOTIDE SEQUENCE [LARGE SCALE GENOMIC DNA]</scope>
    <source>
        <strain evidence="1">214</strain>
    </source>
</reference>
<protein>
    <submittedName>
        <fullName evidence="1">Uncharacterized protein</fullName>
    </submittedName>
</protein>
<keyword evidence="2" id="KW-1185">Reference proteome</keyword>
<name>A0AAV5KM22_9ROSI</name>
<proteinExistence type="predicted"/>
<gene>
    <name evidence="1" type="ORF">SLEP1_g35063</name>
</gene>
<accession>A0AAV5KM22</accession>
<dbReference type="AlphaFoldDB" id="A0AAV5KM22"/>
<dbReference type="EMBL" id="BPVZ01000069">
    <property type="protein sequence ID" value="GKV25662.1"/>
    <property type="molecule type" value="Genomic_DNA"/>
</dbReference>
<dbReference type="Proteomes" id="UP001054252">
    <property type="component" value="Unassembled WGS sequence"/>
</dbReference>
<evidence type="ECO:0000313" key="2">
    <source>
        <dbReference type="Proteomes" id="UP001054252"/>
    </source>
</evidence>
<evidence type="ECO:0000313" key="1">
    <source>
        <dbReference type="EMBL" id="GKV25662.1"/>
    </source>
</evidence>